<protein>
    <submittedName>
        <fullName evidence="1">Uncharacterized protein</fullName>
    </submittedName>
</protein>
<dbReference type="EMBL" id="BART01025532">
    <property type="protein sequence ID" value="GAH02025.1"/>
    <property type="molecule type" value="Genomic_DNA"/>
</dbReference>
<comment type="caution">
    <text evidence="1">The sequence shown here is derived from an EMBL/GenBank/DDBJ whole genome shotgun (WGS) entry which is preliminary data.</text>
</comment>
<accession>X1D1B7</accession>
<reference evidence="1" key="1">
    <citation type="journal article" date="2014" name="Front. Microbiol.">
        <title>High frequency of phylogenetically diverse reductive dehalogenase-homologous genes in deep subseafloor sedimentary metagenomes.</title>
        <authorList>
            <person name="Kawai M."/>
            <person name="Futagami T."/>
            <person name="Toyoda A."/>
            <person name="Takaki Y."/>
            <person name="Nishi S."/>
            <person name="Hori S."/>
            <person name="Arai W."/>
            <person name="Tsubouchi T."/>
            <person name="Morono Y."/>
            <person name="Uchiyama I."/>
            <person name="Ito T."/>
            <person name="Fujiyama A."/>
            <person name="Inagaki F."/>
            <person name="Takami H."/>
        </authorList>
    </citation>
    <scope>NUCLEOTIDE SEQUENCE</scope>
    <source>
        <strain evidence="1">Expedition CK06-06</strain>
    </source>
</reference>
<organism evidence="1">
    <name type="scientific">marine sediment metagenome</name>
    <dbReference type="NCBI Taxonomy" id="412755"/>
    <lineage>
        <taxon>unclassified sequences</taxon>
        <taxon>metagenomes</taxon>
        <taxon>ecological metagenomes</taxon>
    </lineage>
</organism>
<dbReference type="AlphaFoldDB" id="X1D1B7"/>
<gene>
    <name evidence="1" type="ORF">S01H4_45799</name>
</gene>
<sequence>RYSMLDATKELNAEKKPKLKKLSGLSVRSPKDCELGGKKM</sequence>
<proteinExistence type="predicted"/>
<name>X1D1B7_9ZZZZ</name>
<feature type="non-terminal residue" evidence="1">
    <location>
        <position position="1"/>
    </location>
</feature>
<evidence type="ECO:0000313" key="1">
    <source>
        <dbReference type="EMBL" id="GAH02025.1"/>
    </source>
</evidence>